<comment type="caution">
    <text evidence="6">The sequence shown here is derived from an EMBL/GenBank/DDBJ whole genome shotgun (WGS) entry which is preliminary data.</text>
</comment>
<dbReference type="InterPro" id="IPR009050">
    <property type="entry name" value="Globin-like_sf"/>
</dbReference>
<dbReference type="CDD" id="cd00454">
    <property type="entry name" value="TrHb1_N"/>
    <property type="match status" value="1"/>
</dbReference>
<evidence type="ECO:0000256" key="2">
    <source>
        <dbReference type="ARBA" id="ARBA00022617"/>
    </source>
</evidence>
<gene>
    <name evidence="6" type="ORF">FE263_05855</name>
</gene>
<dbReference type="GO" id="GO:0019825">
    <property type="term" value="F:oxygen binding"/>
    <property type="evidence" value="ECO:0007669"/>
    <property type="project" value="InterPro"/>
</dbReference>
<dbReference type="AlphaFoldDB" id="A0A5R9J5S6"/>
<feature type="binding site" description="distal binding residue" evidence="5">
    <location>
        <position position="95"/>
    </location>
    <ligand>
        <name>heme</name>
        <dbReference type="ChEBI" id="CHEBI:30413"/>
    </ligand>
    <ligandPart>
        <name>Fe</name>
        <dbReference type="ChEBI" id="CHEBI:18248"/>
    </ligandPart>
</feature>
<keyword evidence="2 5" id="KW-0349">Heme</keyword>
<dbReference type="InterPro" id="IPR012292">
    <property type="entry name" value="Globin/Proto"/>
</dbReference>
<evidence type="ECO:0000313" key="7">
    <source>
        <dbReference type="Proteomes" id="UP000305654"/>
    </source>
</evidence>
<name>A0A5R9J5S6_9PROT</name>
<evidence type="ECO:0000256" key="4">
    <source>
        <dbReference type="ARBA" id="ARBA00023004"/>
    </source>
</evidence>
<keyword evidence="7" id="KW-1185">Reference proteome</keyword>
<dbReference type="GO" id="GO:0020037">
    <property type="term" value="F:heme binding"/>
    <property type="evidence" value="ECO:0007669"/>
    <property type="project" value="InterPro"/>
</dbReference>
<protein>
    <submittedName>
        <fullName evidence="6">Group 1 truncated hemoglobin</fullName>
    </submittedName>
</protein>
<evidence type="ECO:0000313" key="6">
    <source>
        <dbReference type="EMBL" id="TLU72974.1"/>
    </source>
</evidence>
<dbReference type="GO" id="GO:0046872">
    <property type="term" value="F:metal ion binding"/>
    <property type="evidence" value="ECO:0007669"/>
    <property type="project" value="UniProtKB-KW"/>
</dbReference>
<keyword evidence="4 5" id="KW-0408">Iron</keyword>
<reference evidence="6 7" key="1">
    <citation type="submission" date="2019-05" db="EMBL/GenBank/DDBJ databases">
        <authorList>
            <person name="Pankratov T."/>
            <person name="Grouzdev D."/>
        </authorList>
    </citation>
    <scope>NUCLEOTIDE SEQUENCE [LARGE SCALE GENOMIC DNA]</scope>
    <source>
        <strain evidence="6 7">KEBCLARHB70R</strain>
    </source>
</reference>
<evidence type="ECO:0000256" key="5">
    <source>
        <dbReference type="PIRSR" id="PIRSR601486-1"/>
    </source>
</evidence>
<dbReference type="EMBL" id="VCDI01000002">
    <property type="protein sequence ID" value="TLU72974.1"/>
    <property type="molecule type" value="Genomic_DNA"/>
</dbReference>
<accession>A0A5R9J5S6</accession>
<dbReference type="OrthoDB" id="9795814at2"/>
<evidence type="ECO:0000256" key="3">
    <source>
        <dbReference type="ARBA" id="ARBA00022723"/>
    </source>
</evidence>
<dbReference type="SUPFAM" id="SSF46458">
    <property type="entry name" value="Globin-like"/>
    <property type="match status" value="1"/>
</dbReference>
<proteinExistence type="predicted"/>
<keyword evidence="3 5" id="KW-0479">Metal-binding</keyword>
<dbReference type="InterPro" id="IPR001486">
    <property type="entry name" value="Hemoglobin_trunc"/>
</dbReference>
<dbReference type="Gene3D" id="1.10.490.10">
    <property type="entry name" value="Globins"/>
    <property type="match status" value="1"/>
</dbReference>
<dbReference type="Pfam" id="PF01152">
    <property type="entry name" value="Bac_globin"/>
    <property type="match status" value="1"/>
</dbReference>
<keyword evidence="1" id="KW-0813">Transport</keyword>
<evidence type="ECO:0000256" key="1">
    <source>
        <dbReference type="ARBA" id="ARBA00022448"/>
    </source>
</evidence>
<dbReference type="Proteomes" id="UP000305654">
    <property type="component" value="Unassembled WGS sequence"/>
</dbReference>
<organism evidence="6 7">
    <name type="scientific">Lichenicoccus roseus</name>
    <dbReference type="NCBI Taxonomy" id="2683649"/>
    <lineage>
        <taxon>Bacteria</taxon>
        <taxon>Pseudomonadati</taxon>
        <taxon>Pseudomonadota</taxon>
        <taxon>Alphaproteobacteria</taxon>
        <taxon>Acetobacterales</taxon>
        <taxon>Acetobacteraceae</taxon>
        <taxon>Lichenicoccus</taxon>
    </lineage>
</organism>
<sequence length="143" mass="16061">MATCMRHLLLTAAILGIAGAVPGRCDGSLYEQLGGSAGIHRIVDATLRRYFTDPRLHDDFDNVNQAWLQPRFETFICHVTDGPCRYRGRSMAASHRGLHIDQARFNAVVEDLQDGMDEAGLPFRLQNRLLARLAPMERDIVTR</sequence>